<dbReference type="Pfam" id="PF01693">
    <property type="entry name" value="Cauli_VI"/>
    <property type="match status" value="1"/>
</dbReference>
<dbReference type="EMBL" id="JACXVP010000312">
    <property type="protein sequence ID" value="KAG5567969.1"/>
    <property type="molecule type" value="Genomic_DNA"/>
</dbReference>
<dbReference type="AlphaFoldDB" id="A0A9J5VXR8"/>
<evidence type="ECO:0000259" key="3">
    <source>
        <dbReference type="Pfam" id="PF01693"/>
    </source>
</evidence>
<evidence type="ECO:0000313" key="5">
    <source>
        <dbReference type="Proteomes" id="UP000824120"/>
    </source>
</evidence>
<accession>A0A9J5VXR8</accession>
<dbReference type="Proteomes" id="UP000824120">
    <property type="component" value="Unassembled WGS sequence"/>
</dbReference>
<organism evidence="4 5">
    <name type="scientific">Solanum commersonii</name>
    <name type="common">Commerson's wild potato</name>
    <name type="synonym">Commerson's nightshade</name>
    <dbReference type="NCBI Taxonomy" id="4109"/>
    <lineage>
        <taxon>Eukaryota</taxon>
        <taxon>Viridiplantae</taxon>
        <taxon>Streptophyta</taxon>
        <taxon>Embryophyta</taxon>
        <taxon>Tracheophyta</taxon>
        <taxon>Spermatophyta</taxon>
        <taxon>Magnoliopsida</taxon>
        <taxon>eudicotyledons</taxon>
        <taxon>Gunneridae</taxon>
        <taxon>Pentapetalae</taxon>
        <taxon>asterids</taxon>
        <taxon>lamiids</taxon>
        <taxon>Solanales</taxon>
        <taxon>Solanaceae</taxon>
        <taxon>Solanoideae</taxon>
        <taxon>Solaneae</taxon>
        <taxon>Solanum</taxon>
    </lineage>
</organism>
<reference evidence="4" key="1">
    <citation type="submission" date="2020-09" db="EMBL/GenBank/DDBJ databases">
        <title>De no assembly of potato wild relative species, Solanum commersonii.</title>
        <authorList>
            <person name="Cho K."/>
        </authorList>
    </citation>
    <scope>NUCLEOTIDE SEQUENCE</scope>
    <source>
        <strain evidence="4">LZ3.2</strain>
        <tissue evidence="4">Leaf</tissue>
    </source>
</reference>
<feature type="coiled-coil region" evidence="1">
    <location>
        <begin position="86"/>
        <end position="120"/>
    </location>
</feature>
<feature type="region of interest" description="Disordered" evidence="2">
    <location>
        <begin position="212"/>
        <end position="271"/>
    </location>
</feature>
<sequence length="271" mass="30843">SKGRLRGSFRTWIEVIDSIKDFPTPLFKGFNDFNEALDYARGTLGPNYFISPALRQTTRPFLQYNIQKDTDKIIFFDHCSSMTEVFRRLNQTIEKLDTEKEKLTQHIHSLQERIKFLLGNTNQTIPLQIQDNSEGPKSFPSHFKMDKTGVHSPKNVERIIVSAKGTASPIQTVAGKDSSNLLMADTLPKSVRILPASFNTLLTEKTKEVIHEKIIRETPEPNPADSDPEDTESRSDENNLSIDQFTRHYDPNEDNDSGMSFDSEALHNLDT</sequence>
<keyword evidence="5" id="KW-1185">Reference proteome</keyword>
<keyword evidence="1" id="KW-0175">Coiled coil</keyword>
<proteinExistence type="predicted"/>
<feature type="domain" description="Ribonuclease H1 N-terminal" evidence="3">
    <location>
        <begin position="2"/>
        <end position="39"/>
    </location>
</feature>
<evidence type="ECO:0000256" key="1">
    <source>
        <dbReference type="SAM" id="Coils"/>
    </source>
</evidence>
<dbReference type="InterPro" id="IPR011320">
    <property type="entry name" value="RNase_H1_N"/>
</dbReference>
<dbReference type="OrthoDB" id="1326213at2759"/>
<gene>
    <name evidence="4" type="ORF">H5410_065014</name>
</gene>
<evidence type="ECO:0000313" key="4">
    <source>
        <dbReference type="EMBL" id="KAG5567969.1"/>
    </source>
</evidence>
<evidence type="ECO:0000256" key="2">
    <source>
        <dbReference type="SAM" id="MobiDB-lite"/>
    </source>
</evidence>
<comment type="caution">
    <text evidence="4">The sequence shown here is derived from an EMBL/GenBank/DDBJ whole genome shotgun (WGS) entry which is preliminary data.</text>
</comment>
<feature type="non-terminal residue" evidence="4">
    <location>
        <position position="1"/>
    </location>
</feature>
<name>A0A9J5VXR8_SOLCO</name>
<protein>
    <recommendedName>
        <fullName evidence="3">Ribonuclease H1 N-terminal domain-containing protein</fullName>
    </recommendedName>
</protein>